<name>A0ACB9HJQ7_9ASTR</name>
<protein>
    <submittedName>
        <fullName evidence="1">Uncharacterized protein</fullName>
    </submittedName>
</protein>
<comment type="caution">
    <text evidence="1">The sequence shown here is derived from an EMBL/GenBank/DDBJ whole genome shotgun (WGS) entry which is preliminary data.</text>
</comment>
<dbReference type="Proteomes" id="UP001056120">
    <property type="component" value="Linkage Group LG12"/>
</dbReference>
<sequence length="535" mass="58279">MTNSVATAATSSADQGGPPPLPHRRPRVREVSSRFMSPAPSPISTAGDLHTLTMKSPKHSISTPAVDRSSKPSPSQRRLLLRSQAPEPFSSSSVENIPETVRSMETQFHYAKPESCTTQRRQRAVKLFKENGYGDQIQISKSSVLRTSKSSRPDTPSDRIVPSRFRLPQRQTSSSVTDAAKLMQSISNSGSSNDSATSISQTLGESQPESEPIQGGSCPNSPISSHHSRTWAIPDENTLSTRLLVRSSSCSSTVEGGGTDCQTSSSVSSSTPSLCTRSLNLPISSGHSSFKSIDRTFCKPGTVISFGTENRALPPQPGGAKLGVDLRKGKKAQSSQQEIHSLKLLHNHYLLWRFANAKAQASMQKQTTEMQNQFFSIGADISHLRDTVKRKRVELSILQQTKTLSTILESQMPYLDEWSALEEEYTKSLSGAITALTNSLLRLPISGNVQVNIKDAAEALDSAVKTTDMIIHQMQIFLPKADEMDSLISELANVIDVEKALVDECGSLLAKTHTLQVEDCSLRGHLMQVIPILQQ</sequence>
<organism evidence="1 2">
    <name type="scientific">Smallanthus sonchifolius</name>
    <dbReference type="NCBI Taxonomy" id="185202"/>
    <lineage>
        <taxon>Eukaryota</taxon>
        <taxon>Viridiplantae</taxon>
        <taxon>Streptophyta</taxon>
        <taxon>Embryophyta</taxon>
        <taxon>Tracheophyta</taxon>
        <taxon>Spermatophyta</taxon>
        <taxon>Magnoliopsida</taxon>
        <taxon>eudicotyledons</taxon>
        <taxon>Gunneridae</taxon>
        <taxon>Pentapetalae</taxon>
        <taxon>asterids</taxon>
        <taxon>campanulids</taxon>
        <taxon>Asterales</taxon>
        <taxon>Asteraceae</taxon>
        <taxon>Asteroideae</taxon>
        <taxon>Heliantheae alliance</taxon>
        <taxon>Millerieae</taxon>
        <taxon>Smallanthus</taxon>
    </lineage>
</organism>
<keyword evidence="2" id="KW-1185">Reference proteome</keyword>
<dbReference type="EMBL" id="CM042029">
    <property type="protein sequence ID" value="KAI3795658.1"/>
    <property type="molecule type" value="Genomic_DNA"/>
</dbReference>
<reference evidence="1 2" key="2">
    <citation type="journal article" date="2022" name="Mol. Ecol. Resour.">
        <title>The genomes of chicory, endive, great burdock and yacon provide insights into Asteraceae paleo-polyploidization history and plant inulin production.</title>
        <authorList>
            <person name="Fan W."/>
            <person name="Wang S."/>
            <person name="Wang H."/>
            <person name="Wang A."/>
            <person name="Jiang F."/>
            <person name="Liu H."/>
            <person name="Zhao H."/>
            <person name="Xu D."/>
            <person name="Zhang Y."/>
        </authorList>
    </citation>
    <scope>NUCLEOTIDE SEQUENCE [LARGE SCALE GENOMIC DNA]</scope>
    <source>
        <strain evidence="2">cv. Yunnan</strain>
        <tissue evidence="1">Leaves</tissue>
    </source>
</reference>
<gene>
    <name evidence="1" type="ORF">L1987_38315</name>
</gene>
<evidence type="ECO:0000313" key="1">
    <source>
        <dbReference type="EMBL" id="KAI3795658.1"/>
    </source>
</evidence>
<proteinExistence type="predicted"/>
<evidence type="ECO:0000313" key="2">
    <source>
        <dbReference type="Proteomes" id="UP001056120"/>
    </source>
</evidence>
<accession>A0ACB9HJQ7</accession>
<reference evidence="2" key="1">
    <citation type="journal article" date="2022" name="Mol. Ecol. Resour.">
        <title>The genomes of chicory, endive, great burdock and yacon provide insights into Asteraceae palaeo-polyploidization history and plant inulin production.</title>
        <authorList>
            <person name="Fan W."/>
            <person name="Wang S."/>
            <person name="Wang H."/>
            <person name="Wang A."/>
            <person name="Jiang F."/>
            <person name="Liu H."/>
            <person name="Zhao H."/>
            <person name="Xu D."/>
            <person name="Zhang Y."/>
        </authorList>
    </citation>
    <scope>NUCLEOTIDE SEQUENCE [LARGE SCALE GENOMIC DNA]</scope>
    <source>
        <strain evidence="2">cv. Yunnan</strain>
    </source>
</reference>